<evidence type="ECO:0000256" key="1">
    <source>
        <dbReference type="SAM" id="Phobius"/>
    </source>
</evidence>
<evidence type="ECO:0000313" key="2">
    <source>
        <dbReference type="EMBL" id="KKN19660.1"/>
    </source>
</evidence>
<dbReference type="EMBL" id="LAZR01003313">
    <property type="protein sequence ID" value="KKN19660.1"/>
    <property type="molecule type" value="Genomic_DNA"/>
</dbReference>
<sequence length="213" mass="23998">MSADEFLHERDVNYTISNVAMTTNPRLNDFLAVEFDVADVNSVAIDNAHIHLKVYDNEGRMIHDYSIKFVSRSDSTVTLQTLNHSAIEKSGQYEFFRTIQAQGSNTLEHRIVSNDSGHIKALLFLNACQVGETKNCYFQTGVYTLNILQINLDRTEDFTIAAEKIQSFTIVQWAGFIANNTDAIVIIGFAILIAITFFVLIFFAFLKLSGLKK</sequence>
<organism evidence="2">
    <name type="scientific">marine sediment metagenome</name>
    <dbReference type="NCBI Taxonomy" id="412755"/>
    <lineage>
        <taxon>unclassified sequences</taxon>
        <taxon>metagenomes</taxon>
        <taxon>ecological metagenomes</taxon>
    </lineage>
</organism>
<gene>
    <name evidence="2" type="ORF">LCGC14_0943470</name>
</gene>
<keyword evidence="1" id="KW-0812">Transmembrane</keyword>
<comment type="caution">
    <text evidence="2">The sequence shown here is derived from an EMBL/GenBank/DDBJ whole genome shotgun (WGS) entry which is preliminary data.</text>
</comment>
<protein>
    <submittedName>
        <fullName evidence="2">Uncharacterized protein</fullName>
    </submittedName>
</protein>
<dbReference type="AlphaFoldDB" id="A0A0F9NJD6"/>
<keyword evidence="1" id="KW-0472">Membrane</keyword>
<name>A0A0F9NJD6_9ZZZZ</name>
<reference evidence="2" key="1">
    <citation type="journal article" date="2015" name="Nature">
        <title>Complex archaea that bridge the gap between prokaryotes and eukaryotes.</title>
        <authorList>
            <person name="Spang A."/>
            <person name="Saw J.H."/>
            <person name="Jorgensen S.L."/>
            <person name="Zaremba-Niedzwiedzka K."/>
            <person name="Martijn J."/>
            <person name="Lind A.E."/>
            <person name="van Eijk R."/>
            <person name="Schleper C."/>
            <person name="Guy L."/>
            <person name="Ettema T.J."/>
        </authorList>
    </citation>
    <scope>NUCLEOTIDE SEQUENCE</scope>
</reference>
<accession>A0A0F9NJD6</accession>
<keyword evidence="1" id="KW-1133">Transmembrane helix</keyword>
<proteinExistence type="predicted"/>
<feature type="transmembrane region" description="Helical" evidence="1">
    <location>
        <begin position="183"/>
        <end position="206"/>
    </location>
</feature>